<evidence type="ECO:0000256" key="1">
    <source>
        <dbReference type="ARBA" id="ARBA00022842"/>
    </source>
</evidence>
<protein>
    <submittedName>
        <fullName evidence="3">CATION TRANSPORTING ATPASE</fullName>
    </submittedName>
</protein>
<dbReference type="GO" id="GO:0005886">
    <property type="term" value="C:plasma membrane"/>
    <property type="evidence" value="ECO:0007669"/>
    <property type="project" value="TreeGrafter"/>
</dbReference>
<dbReference type="SUPFAM" id="SSF81653">
    <property type="entry name" value="Calcium ATPase, transduction domain A"/>
    <property type="match status" value="1"/>
</dbReference>
<organism evidence="3 4">
    <name type="scientific">Salix viminalis</name>
    <name type="common">Common osier</name>
    <name type="synonym">Basket willow</name>
    <dbReference type="NCBI Taxonomy" id="40686"/>
    <lineage>
        <taxon>Eukaryota</taxon>
        <taxon>Viridiplantae</taxon>
        <taxon>Streptophyta</taxon>
        <taxon>Embryophyta</taxon>
        <taxon>Tracheophyta</taxon>
        <taxon>Spermatophyta</taxon>
        <taxon>Magnoliopsida</taxon>
        <taxon>eudicotyledons</taxon>
        <taxon>Gunneridae</taxon>
        <taxon>Pentapetalae</taxon>
        <taxon>rosids</taxon>
        <taxon>fabids</taxon>
        <taxon>Malpighiales</taxon>
        <taxon>Salicaceae</taxon>
        <taxon>Saliceae</taxon>
        <taxon>Salix</taxon>
    </lineage>
</organism>
<dbReference type="EMBL" id="JAPFFL010000006">
    <property type="protein sequence ID" value="KAJ6721481.1"/>
    <property type="molecule type" value="Genomic_DNA"/>
</dbReference>
<dbReference type="OrthoDB" id="3352408at2759"/>
<dbReference type="Pfam" id="PF00122">
    <property type="entry name" value="E1-E2_ATPase"/>
    <property type="match status" value="1"/>
</dbReference>
<keyword evidence="4" id="KW-1185">Reference proteome</keyword>
<keyword evidence="1" id="KW-0460">Magnesium</keyword>
<dbReference type="InterPro" id="IPR008250">
    <property type="entry name" value="ATPase_P-typ_transduc_dom_A_sf"/>
</dbReference>
<dbReference type="PANTHER" id="PTHR24093:SF434">
    <property type="entry name" value="CALCIUM-TRANSPORTING ATPASE 13, PLASMA MEMBRANE-TYPE-RELATED"/>
    <property type="match status" value="1"/>
</dbReference>
<comment type="caution">
    <text evidence="3">The sequence shown here is derived from an EMBL/GenBank/DDBJ whole genome shotgun (WGS) entry which is preliminary data.</text>
</comment>
<reference evidence="3" key="1">
    <citation type="submission" date="2022-11" db="EMBL/GenBank/DDBJ databases">
        <authorList>
            <person name="Hyden B.L."/>
            <person name="Feng K."/>
            <person name="Yates T."/>
            <person name="Jawdy S."/>
            <person name="Smart L.B."/>
            <person name="Muchero W."/>
        </authorList>
    </citation>
    <scope>NUCLEOTIDE SEQUENCE</scope>
    <source>
        <tissue evidence="3">Shoot tip</tissue>
    </source>
</reference>
<dbReference type="AlphaFoldDB" id="A0A9Q0Z4Y8"/>
<sequence>MVASMAVLRTLLADSMHSVPAHTRNRQQRDFSIVVEAFKDLTIAILVGDVVRLEVPADELFIDGHSLQIDESSMTGERDDVEINHKKNPFLVSSTKVADGYGQMPVTKLA</sequence>
<evidence type="ECO:0000313" key="4">
    <source>
        <dbReference type="Proteomes" id="UP001151529"/>
    </source>
</evidence>
<proteinExistence type="predicted"/>
<dbReference type="Gene3D" id="2.70.150.10">
    <property type="entry name" value="Calcium-transporting ATPase, cytoplasmic transduction domain A"/>
    <property type="match status" value="1"/>
</dbReference>
<name>A0A9Q0Z4Y8_SALVM</name>
<evidence type="ECO:0000259" key="2">
    <source>
        <dbReference type="Pfam" id="PF00122"/>
    </source>
</evidence>
<accession>A0A9Q0Z4Y8</accession>
<evidence type="ECO:0000313" key="3">
    <source>
        <dbReference type="EMBL" id="KAJ6721481.1"/>
    </source>
</evidence>
<reference evidence="3" key="2">
    <citation type="journal article" date="2023" name="Int. J. Mol. Sci.">
        <title>De Novo Assembly and Annotation of 11 Diverse Shrub Willow (Salix) Genomes Reveals Novel Gene Organization in Sex-Linked Regions.</title>
        <authorList>
            <person name="Hyden B."/>
            <person name="Feng K."/>
            <person name="Yates T.B."/>
            <person name="Jawdy S."/>
            <person name="Cereghino C."/>
            <person name="Smart L.B."/>
            <person name="Muchero W."/>
        </authorList>
    </citation>
    <scope>NUCLEOTIDE SEQUENCE [LARGE SCALE GENOMIC DNA]</scope>
    <source>
        <tissue evidence="3">Shoot tip</tissue>
    </source>
</reference>
<feature type="domain" description="P-type ATPase A" evidence="2">
    <location>
        <begin position="46"/>
        <end position="108"/>
    </location>
</feature>
<dbReference type="Proteomes" id="UP001151529">
    <property type="component" value="Chromosome 10"/>
</dbReference>
<dbReference type="InterPro" id="IPR059000">
    <property type="entry name" value="ATPase_P-type_domA"/>
</dbReference>
<gene>
    <name evidence="3" type="ORF">OIU85_024558</name>
</gene>
<dbReference type="GO" id="GO:0005388">
    <property type="term" value="F:P-type calcium transporter activity"/>
    <property type="evidence" value="ECO:0007669"/>
    <property type="project" value="TreeGrafter"/>
</dbReference>
<dbReference type="PANTHER" id="PTHR24093">
    <property type="entry name" value="CATION TRANSPORTING ATPASE"/>
    <property type="match status" value="1"/>
</dbReference>